<reference evidence="2 3" key="1">
    <citation type="journal article" date="2024" name="IMA Fungus">
        <title>IMA Genome - F19 : A genome assembly and annotation guide to empower mycologists, including annotated draft genome sequences of Ceratocystis pirilliformis, Diaporthe australafricana, Fusarium ophioides, Paecilomyces lecythidis, and Sporothrix stenoceras.</title>
        <authorList>
            <person name="Aylward J."/>
            <person name="Wilson A.M."/>
            <person name="Visagie C.M."/>
            <person name="Spraker J."/>
            <person name="Barnes I."/>
            <person name="Buitendag C."/>
            <person name="Ceriani C."/>
            <person name="Del Mar Angel L."/>
            <person name="du Plessis D."/>
            <person name="Fuchs T."/>
            <person name="Gasser K."/>
            <person name="Kramer D."/>
            <person name="Li W."/>
            <person name="Munsamy K."/>
            <person name="Piso A."/>
            <person name="Price J.L."/>
            <person name="Sonnekus B."/>
            <person name="Thomas C."/>
            <person name="van der Nest A."/>
            <person name="van Dijk A."/>
            <person name="van Heerden A."/>
            <person name="van Vuuren N."/>
            <person name="Yilmaz N."/>
            <person name="Duong T.A."/>
            <person name="van der Merwe N.A."/>
            <person name="Wingfield M.J."/>
            <person name="Wingfield B.D."/>
        </authorList>
    </citation>
    <scope>NUCLEOTIDE SEQUENCE [LARGE SCALE GENOMIC DNA]</scope>
    <source>
        <strain evidence="2 3">CMW 18167</strain>
    </source>
</reference>
<dbReference type="InterPro" id="IPR020843">
    <property type="entry name" value="ER"/>
</dbReference>
<evidence type="ECO:0000259" key="1">
    <source>
        <dbReference type="SMART" id="SM00829"/>
    </source>
</evidence>
<protein>
    <recommendedName>
        <fullName evidence="1">Enoyl reductase (ER) domain-containing protein</fullName>
    </recommendedName>
</protein>
<dbReference type="PANTHER" id="PTHR45033:SF2">
    <property type="entry name" value="ZINC-TYPE ALCOHOL DEHYDROGENASE-LIKE PROTEIN C1773.06C"/>
    <property type="match status" value="1"/>
</dbReference>
<dbReference type="InterPro" id="IPR036291">
    <property type="entry name" value="NAD(P)-bd_dom_sf"/>
</dbReference>
<proteinExistence type="predicted"/>
<dbReference type="CDD" id="cd08276">
    <property type="entry name" value="MDR7"/>
    <property type="match status" value="1"/>
</dbReference>
<dbReference type="SUPFAM" id="SSF51735">
    <property type="entry name" value="NAD(P)-binding Rossmann-fold domains"/>
    <property type="match status" value="1"/>
</dbReference>
<gene>
    <name evidence="2" type="ORF">Plec18167_005109</name>
</gene>
<dbReference type="EMBL" id="JAVDPF010000015">
    <property type="protein sequence ID" value="KAL1876701.1"/>
    <property type="molecule type" value="Genomic_DNA"/>
</dbReference>
<sequence>MATTTPTTRRAFRRTDDYTPGTPKVKLVEEKLSALGLTSVLIKVHAISLNYRDANIAHGGNPWPVLPNGILCNDAAGEVVAAGEKVKRFAIGDRVAPIIDTQFISGRELGRSWLAADEDGVMADYVIFDEEVLVKLPSYLDCISAATIPCAGVTAWSALKGMSIGQTVLIQGTGGVSVFALKLARAAGLRVILTSSSDEKLQRMKEKYSNPPLLTVNYAKRPDWHEEVLQLTDGVGVDIVVENGGTPSLVQSMKCTRRGGIVSQVGYLGKQDPKDLAELVPVIIDRRVVLRGINGGSRYDTEDFCAALSATRIQLDDLIDSVFPFEKAEEAIEYLWQGRQVGKLVLRL</sequence>
<feature type="domain" description="Enoyl reductase (ER)" evidence="1">
    <location>
        <begin position="21"/>
        <end position="346"/>
    </location>
</feature>
<evidence type="ECO:0000313" key="3">
    <source>
        <dbReference type="Proteomes" id="UP001583193"/>
    </source>
</evidence>
<keyword evidence="3" id="KW-1185">Reference proteome</keyword>
<dbReference type="PANTHER" id="PTHR45033">
    <property type="match status" value="1"/>
</dbReference>
<dbReference type="Pfam" id="PF00107">
    <property type="entry name" value="ADH_zinc_N"/>
    <property type="match status" value="1"/>
</dbReference>
<dbReference type="SMART" id="SM00829">
    <property type="entry name" value="PKS_ER"/>
    <property type="match status" value="1"/>
</dbReference>
<dbReference type="Pfam" id="PF08240">
    <property type="entry name" value="ADH_N"/>
    <property type="match status" value="1"/>
</dbReference>
<dbReference type="Gene3D" id="3.40.50.720">
    <property type="entry name" value="NAD(P)-binding Rossmann-like Domain"/>
    <property type="match status" value="1"/>
</dbReference>
<dbReference type="InterPro" id="IPR011032">
    <property type="entry name" value="GroES-like_sf"/>
</dbReference>
<accession>A0ABR3XLT6</accession>
<dbReference type="InterPro" id="IPR052711">
    <property type="entry name" value="Zinc_ADH-like"/>
</dbReference>
<organism evidence="2 3">
    <name type="scientific">Paecilomyces lecythidis</name>
    <dbReference type="NCBI Taxonomy" id="3004212"/>
    <lineage>
        <taxon>Eukaryota</taxon>
        <taxon>Fungi</taxon>
        <taxon>Dikarya</taxon>
        <taxon>Ascomycota</taxon>
        <taxon>Pezizomycotina</taxon>
        <taxon>Eurotiomycetes</taxon>
        <taxon>Eurotiomycetidae</taxon>
        <taxon>Eurotiales</taxon>
        <taxon>Thermoascaceae</taxon>
        <taxon>Paecilomyces</taxon>
    </lineage>
</organism>
<dbReference type="Gene3D" id="3.90.180.10">
    <property type="entry name" value="Medium-chain alcohol dehydrogenases, catalytic domain"/>
    <property type="match status" value="1"/>
</dbReference>
<dbReference type="InterPro" id="IPR013154">
    <property type="entry name" value="ADH-like_N"/>
</dbReference>
<comment type="caution">
    <text evidence="2">The sequence shown here is derived from an EMBL/GenBank/DDBJ whole genome shotgun (WGS) entry which is preliminary data.</text>
</comment>
<name>A0ABR3XLT6_9EURO</name>
<dbReference type="Proteomes" id="UP001583193">
    <property type="component" value="Unassembled WGS sequence"/>
</dbReference>
<evidence type="ECO:0000313" key="2">
    <source>
        <dbReference type="EMBL" id="KAL1876701.1"/>
    </source>
</evidence>
<dbReference type="SUPFAM" id="SSF50129">
    <property type="entry name" value="GroES-like"/>
    <property type="match status" value="1"/>
</dbReference>
<dbReference type="InterPro" id="IPR013149">
    <property type="entry name" value="ADH-like_C"/>
</dbReference>